<feature type="domain" description="ZFAND2A/B-like C2H2 zinc finger" evidence="7">
    <location>
        <begin position="62"/>
        <end position="99"/>
    </location>
</feature>
<feature type="domain" description="AN1-type" evidence="6">
    <location>
        <begin position="16"/>
        <end position="53"/>
    </location>
</feature>
<dbReference type="AlphaFoldDB" id="A0A9P7FWN9"/>
<sequence>MTSDDNSQLLAIGKQCSHPSCLLVDFLPFKCQHCTDSFCQEHFKVVAHKCSKYDENKHNRIAPDCPVCQTPVAVRPGQDPNDRMDEHLEKECSGMTGKSGKARTMPVCAKGNCKKVLFSPIASPSPPSAKNGVSNLGSGVNTKALNMKASAAGAATLDAIKKATTPAFKPTSVPTTEPGPSKPPISSHVNPFSKTDRHFSSLHATLVTPTDDSTTCITPTTTPNETYLHNDNTTTPTKNISTPKPFVDYNAFVPPPIFAWA</sequence>
<dbReference type="PANTHER" id="PTHR14677">
    <property type="entry name" value="ARSENITE INDUCUBLE RNA ASSOCIATED PROTEIN AIP-1-RELATED"/>
    <property type="match status" value="1"/>
</dbReference>
<keyword evidence="3" id="KW-0863">Zinc-finger</keyword>
<evidence type="ECO:0008006" key="10">
    <source>
        <dbReference type="Google" id="ProtNLM"/>
    </source>
</evidence>
<name>A0A9P7FWN9_9AGAR</name>
<dbReference type="GO" id="GO:0008270">
    <property type="term" value="F:zinc ion binding"/>
    <property type="evidence" value="ECO:0007669"/>
    <property type="project" value="UniProtKB-KW"/>
</dbReference>
<keyword evidence="4" id="KW-0862">Zinc</keyword>
<evidence type="ECO:0000259" key="7">
    <source>
        <dbReference type="Pfam" id="PF25403"/>
    </source>
</evidence>
<proteinExistence type="predicted"/>
<dbReference type="InterPro" id="IPR035896">
    <property type="entry name" value="AN1-like_Znf"/>
</dbReference>
<dbReference type="GO" id="GO:0005737">
    <property type="term" value="C:cytoplasm"/>
    <property type="evidence" value="ECO:0007669"/>
    <property type="project" value="TreeGrafter"/>
</dbReference>
<keyword evidence="9" id="KW-1185">Reference proteome</keyword>
<dbReference type="SUPFAM" id="SSF118310">
    <property type="entry name" value="AN1-like Zinc finger"/>
    <property type="match status" value="1"/>
</dbReference>
<reference evidence="8" key="1">
    <citation type="submission" date="2021-02" db="EMBL/GenBank/DDBJ databases">
        <authorList>
            <person name="Nieuwenhuis M."/>
            <person name="Van De Peppel L.J.J."/>
        </authorList>
    </citation>
    <scope>NUCLEOTIDE SEQUENCE</scope>
    <source>
        <strain evidence="8">D49</strain>
    </source>
</reference>
<dbReference type="Proteomes" id="UP000717328">
    <property type="component" value="Unassembled WGS sequence"/>
</dbReference>
<evidence type="ECO:0000256" key="5">
    <source>
        <dbReference type="SAM" id="MobiDB-lite"/>
    </source>
</evidence>
<organism evidence="8 9">
    <name type="scientific">Sphagnurus paluster</name>
    <dbReference type="NCBI Taxonomy" id="117069"/>
    <lineage>
        <taxon>Eukaryota</taxon>
        <taxon>Fungi</taxon>
        <taxon>Dikarya</taxon>
        <taxon>Basidiomycota</taxon>
        <taxon>Agaricomycotina</taxon>
        <taxon>Agaricomycetes</taxon>
        <taxon>Agaricomycetidae</taxon>
        <taxon>Agaricales</taxon>
        <taxon>Tricholomatineae</taxon>
        <taxon>Lyophyllaceae</taxon>
        <taxon>Sphagnurus</taxon>
    </lineage>
</organism>
<evidence type="ECO:0000313" key="9">
    <source>
        <dbReference type="Proteomes" id="UP000717328"/>
    </source>
</evidence>
<dbReference type="Pfam" id="PF01428">
    <property type="entry name" value="zf-AN1"/>
    <property type="match status" value="1"/>
</dbReference>
<keyword evidence="1" id="KW-0479">Metal-binding</keyword>
<dbReference type="Pfam" id="PF25403">
    <property type="entry name" value="zf-C2H2_ZFAND2"/>
    <property type="match status" value="1"/>
</dbReference>
<reference evidence="8" key="2">
    <citation type="submission" date="2021-10" db="EMBL/GenBank/DDBJ databases">
        <title>Phylogenomics reveals ancestral predisposition of the termite-cultivated fungus Termitomyces towards a domesticated lifestyle.</title>
        <authorList>
            <person name="Auxier B."/>
            <person name="Grum-Grzhimaylo A."/>
            <person name="Cardenas M.E."/>
            <person name="Lodge J.D."/>
            <person name="Laessoe T."/>
            <person name="Pedersen O."/>
            <person name="Smith M.E."/>
            <person name="Kuyper T.W."/>
            <person name="Franco-Molano E.A."/>
            <person name="Baroni T.J."/>
            <person name="Aanen D.K."/>
        </authorList>
    </citation>
    <scope>NUCLEOTIDE SEQUENCE</scope>
    <source>
        <strain evidence="8">D49</strain>
    </source>
</reference>
<dbReference type="InterPro" id="IPR000058">
    <property type="entry name" value="Znf_AN1"/>
</dbReference>
<evidence type="ECO:0000256" key="1">
    <source>
        <dbReference type="ARBA" id="ARBA00022723"/>
    </source>
</evidence>
<evidence type="ECO:0000256" key="3">
    <source>
        <dbReference type="ARBA" id="ARBA00022771"/>
    </source>
</evidence>
<evidence type="ECO:0000313" key="8">
    <source>
        <dbReference type="EMBL" id="KAG5636192.1"/>
    </source>
</evidence>
<protein>
    <recommendedName>
        <fullName evidence="10">AN1-type domain-containing protein</fullName>
    </recommendedName>
</protein>
<dbReference type="InterPro" id="IPR057357">
    <property type="entry name" value="Znf-C2H2_ZFAND2A/B"/>
</dbReference>
<evidence type="ECO:0000256" key="4">
    <source>
        <dbReference type="ARBA" id="ARBA00022833"/>
    </source>
</evidence>
<evidence type="ECO:0000259" key="6">
    <source>
        <dbReference type="Pfam" id="PF01428"/>
    </source>
</evidence>
<gene>
    <name evidence="8" type="ORF">H0H81_008898</name>
</gene>
<accession>A0A9P7FWN9</accession>
<feature type="region of interest" description="Disordered" evidence="5">
    <location>
        <begin position="167"/>
        <end position="187"/>
    </location>
</feature>
<comment type="caution">
    <text evidence="8">The sequence shown here is derived from an EMBL/GenBank/DDBJ whole genome shotgun (WGS) entry which is preliminary data.</text>
</comment>
<dbReference type="PANTHER" id="PTHR14677:SF40">
    <property type="entry name" value="CDC48-ASSOCIATED UBIQUITIN-LIKE_ZINC FINGER PROTEIN 1"/>
    <property type="match status" value="1"/>
</dbReference>
<dbReference type="OrthoDB" id="431929at2759"/>
<dbReference type="EMBL" id="JABCKI010005965">
    <property type="protein sequence ID" value="KAG5636192.1"/>
    <property type="molecule type" value="Genomic_DNA"/>
</dbReference>
<dbReference type="Gene3D" id="4.10.1110.10">
    <property type="entry name" value="AN1-like Zinc finger"/>
    <property type="match status" value="1"/>
</dbReference>
<evidence type="ECO:0000256" key="2">
    <source>
        <dbReference type="ARBA" id="ARBA00022737"/>
    </source>
</evidence>
<keyword evidence="2" id="KW-0677">Repeat</keyword>